<evidence type="ECO:0000313" key="4">
    <source>
        <dbReference type="Proteomes" id="UP000706124"/>
    </source>
</evidence>
<gene>
    <name evidence="3" type="ORF">E4U60_007316</name>
</gene>
<reference evidence="3 4" key="1">
    <citation type="journal article" date="2020" name="bioRxiv">
        <title>Whole genome comparisons of ergot fungi reveals the divergence and evolution of species within the genus Claviceps are the result of varying mechanisms driving genome evolution and host range expansion.</title>
        <authorList>
            <person name="Wyka S.A."/>
            <person name="Mondo S.J."/>
            <person name="Liu M."/>
            <person name="Dettman J."/>
            <person name="Nalam V."/>
            <person name="Broders K.D."/>
        </authorList>
    </citation>
    <scope>NUCLEOTIDE SEQUENCE [LARGE SCALE GENOMIC DNA]</scope>
    <source>
        <strain evidence="3 4">CCC 1485</strain>
    </source>
</reference>
<dbReference type="GO" id="GO:0022857">
    <property type="term" value="F:transmembrane transporter activity"/>
    <property type="evidence" value="ECO:0007669"/>
    <property type="project" value="InterPro"/>
</dbReference>
<sequence length="136" mass="15508">MTISFDHSTTHTAEVKLARVFQGENLGKLQDVHDISMDVAHDRLGVEEAARRLDTVLDRRPKFQYHIKPPCYHFNTKPVMSNIHVNVMNVLQLPEIVPLQYATGRAVVETDRHAARDVYKLTFDLEGSRGHGHLLL</sequence>
<feature type="domain" description="Threonine/serine exporter-like N-terminal" evidence="2">
    <location>
        <begin position="1"/>
        <end position="69"/>
    </location>
</feature>
<accession>A0A9P7SDH0</accession>
<dbReference type="InterPro" id="IPR051361">
    <property type="entry name" value="ThrE/Ser_Exporter"/>
</dbReference>
<dbReference type="Pfam" id="PF06738">
    <property type="entry name" value="ThrE"/>
    <property type="match status" value="1"/>
</dbReference>
<dbReference type="PANTHER" id="PTHR31082">
    <property type="entry name" value="PHEROMONE-REGULATED MEMBRANE PROTEIN 10"/>
    <property type="match status" value="1"/>
</dbReference>
<proteinExistence type="inferred from homology"/>
<dbReference type="InterPro" id="IPR010619">
    <property type="entry name" value="ThrE-like_N"/>
</dbReference>
<evidence type="ECO:0000256" key="1">
    <source>
        <dbReference type="ARBA" id="ARBA00034125"/>
    </source>
</evidence>
<comment type="similarity">
    <text evidence="1">Belongs to the ThrE exporter (TC 2.A.79) family.</text>
</comment>
<dbReference type="AlphaFoldDB" id="A0A9P7SDH0"/>
<comment type="caution">
    <text evidence="3">The sequence shown here is derived from an EMBL/GenBank/DDBJ whole genome shotgun (WGS) entry which is preliminary data.</text>
</comment>
<keyword evidence="4" id="KW-1185">Reference proteome</keyword>
<dbReference type="EMBL" id="SRPO01000802">
    <property type="protein sequence ID" value="KAG5929817.1"/>
    <property type="molecule type" value="Genomic_DNA"/>
</dbReference>
<dbReference type="Proteomes" id="UP000706124">
    <property type="component" value="Unassembled WGS sequence"/>
</dbReference>
<evidence type="ECO:0000259" key="2">
    <source>
        <dbReference type="Pfam" id="PF06738"/>
    </source>
</evidence>
<name>A0A9P7SDH0_9HYPO</name>
<dbReference type="PANTHER" id="PTHR31082:SF4">
    <property type="entry name" value="PHEROMONE-REGULATED MEMBRANE PROTEIN 10"/>
    <property type="match status" value="1"/>
</dbReference>
<organism evidence="3 4">
    <name type="scientific">Claviceps pazoutovae</name>
    <dbReference type="NCBI Taxonomy" id="1649127"/>
    <lineage>
        <taxon>Eukaryota</taxon>
        <taxon>Fungi</taxon>
        <taxon>Dikarya</taxon>
        <taxon>Ascomycota</taxon>
        <taxon>Pezizomycotina</taxon>
        <taxon>Sordariomycetes</taxon>
        <taxon>Hypocreomycetidae</taxon>
        <taxon>Hypocreales</taxon>
        <taxon>Clavicipitaceae</taxon>
        <taxon>Claviceps</taxon>
    </lineage>
</organism>
<evidence type="ECO:0000313" key="3">
    <source>
        <dbReference type="EMBL" id="KAG5929817.1"/>
    </source>
</evidence>
<protein>
    <recommendedName>
        <fullName evidence="2">Threonine/serine exporter-like N-terminal domain-containing protein</fullName>
    </recommendedName>
</protein>
<dbReference type="OrthoDB" id="413008at2759"/>